<gene>
    <name evidence="11" type="ORF">EZS26_000830</name>
</gene>
<dbReference type="PROSITE" id="PS00041">
    <property type="entry name" value="HTH_ARAC_FAMILY_1"/>
    <property type="match status" value="1"/>
</dbReference>
<evidence type="ECO:0000256" key="5">
    <source>
        <dbReference type="ARBA" id="ARBA00023125"/>
    </source>
</evidence>
<sequence length="414" mass="46851">MIWYDKDVVDKCIYNLLSNAFKFTGDNQKISLLVQKTVADSGKEYLKIIVEDSGIGIKKEEQEKVFDCFYQAESKPSFQAEGSGIGLHIVKEMMLLHKGFVSLQSEFGKGACFSLYFPMFESEYQPDDFFIETTSDYTTNSTGHPVPELPNSSEPKAKSAYSILVVEDHDDMREMLYSELSGFYTAWQAKNGNEALEILEAHNIDLIISDISMPYMDGIELCTLVKTNVNTSHIPVILLTAKANIESQIEGIWAGADDYIPKPFNLELLKLKVNNILENRALLQKKYKNNLLTEIAKQEVGTESSMDAVFMQKAVEMVKQNLINPDLNGEYLASQLNISRMHLHRKLKALTNLSSSEFIRNIRLEEAILLLKKKEMTITEAAYATGFSSPAYFSTSFTKYFGLSPKEYLLKKEV</sequence>
<dbReference type="Gene3D" id="3.40.50.2300">
    <property type="match status" value="1"/>
</dbReference>
<evidence type="ECO:0000259" key="8">
    <source>
        <dbReference type="PROSITE" id="PS01124"/>
    </source>
</evidence>
<evidence type="ECO:0000256" key="3">
    <source>
        <dbReference type="ARBA" id="ARBA00022553"/>
    </source>
</evidence>
<dbReference type="PROSITE" id="PS50109">
    <property type="entry name" value="HIS_KIN"/>
    <property type="match status" value="1"/>
</dbReference>
<keyword evidence="6" id="KW-0804">Transcription</keyword>
<evidence type="ECO:0000256" key="7">
    <source>
        <dbReference type="PROSITE-ProRule" id="PRU00169"/>
    </source>
</evidence>
<dbReference type="SMART" id="SM00342">
    <property type="entry name" value="HTH_ARAC"/>
    <property type="match status" value="1"/>
</dbReference>
<accession>A0A5M8P379</accession>
<dbReference type="InterPro" id="IPR003594">
    <property type="entry name" value="HATPase_dom"/>
</dbReference>
<keyword evidence="11" id="KW-0808">Transferase</keyword>
<evidence type="ECO:0000259" key="9">
    <source>
        <dbReference type="PROSITE" id="PS50109"/>
    </source>
</evidence>
<keyword evidence="5" id="KW-0238">DNA-binding</keyword>
<reference evidence="11 12" key="1">
    <citation type="submission" date="2019-03" db="EMBL/GenBank/DDBJ databases">
        <title>Single cell metagenomics reveals metabolic interactions within the superorganism composed of flagellate Streblomastix strix and complex community of Bacteroidetes bacteria on its surface.</title>
        <authorList>
            <person name="Treitli S.C."/>
            <person name="Kolisko M."/>
            <person name="Husnik F."/>
            <person name="Keeling P."/>
            <person name="Hampl V."/>
        </authorList>
    </citation>
    <scope>NUCLEOTIDE SEQUENCE [LARGE SCALE GENOMIC DNA]</scope>
    <source>
        <strain evidence="11">St1</strain>
    </source>
</reference>
<evidence type="ECO:0000313" key="12">
    <source>
        <dbReference type="Proteomes" id="UP000324575"/>
    </source>
</evidence>
<keyword evidence="4" id="KW-0805">Transcription regulation</keyword>
<comment type="catalytic activity">
    <reaction evidence="1">
        <text>ATP + protein L-histidine = ADP + protein N-phospho-L-histidine.</text>
        <dbReference type="EC" id="2.7.13.3"/>
    </reaction>
</comment>
<dbReference type="SUPFAM" id="SSF46689">
    <property type="entry name" value="Homeodomain-like"/>
    <property type="match status" value="1"/>
</dbReference>
<feature type="modified residue" description="4-aspartylphosphate" evidence="7">
    <location>
        <position position="210"/>
    </location>
</feature>
<dbReference type="EC" id="2.7.13.3" evidence="2"/>
<dbReference type="InterPro" id="IPR018060">
    <property type="entry name" value="HTH_AraC"/>
</dbReference>
<dbReference type="InterPro" id="IPR005467">
    <property type="entry name" value="His_kinase_dom"/>
</dbReference>
<dbReference type="SUPFAM" id="SSF52172">
    <property type="entry name" value="CheY-like"/>
    <property type="match status" value="1"/>
</dbReference>
<dbReference type="PROSITE" id="PS50110">
    <property type="entry name" value="RESPONSE_REGULATORY"/>
    <property type="match status" value="1"/>
</dbReference>
<evidence type="ECO:0000256" key="2">
    <source>
        <dbReference type="ARBA" id="ARBA00012438"/>
    </source>
</evidence>
<dbReference type="PRINTS" id="PR00344">
    <property type="entry name" value="BCTRLSENSOR"/>
</dbReference>
<feature type="domain" description="Response regulatory" evidence="10">
    <location>
        <begin position="162"/>
        <end position="277"/>
    </location>
</feature>
<dbReference type="PROSITE" id="PS01124">
    <property type="entry name" value="HTH_ARAC_FAMILY_2"/>
    <property type="match status" value="1"/>
</dbReference>
<protein>
    <recommendedName>
        <fullName evidence="2">histidine kinase</fullName>
        <ecNumber evidence="2">2.7.13.3</ecNumber>
    </recommendedName>
</protein>
<evidence type="ECO:0000256" key="1">
    <source>
        <dbReference type="ARBA" id="ARBA00000085"/>
    </source>
</evidence>
<dbReference type="InterPro" id="IPR009057">
    <property type="entry name" value="Homeodomain-like_sf"/>
</dbReference>
<evidence type="ECO:0000256" key="6">
    <source>
        <dbReference type="ARBA" id="ARBA00023163"/>
    </source>
</evidence>
<dbReference type="Gene3D" id="3.30.565.10">
    <property type="entry name" value="Histidine kinase-like ATPase, C-terminal domain"/>
    <property type="match status" value="1"/>
</dbReference>
<dbReference type="Gene3D" id="1.10.10.60">
    <property type="entry name" value="Homeodomain-like"/>
    <property type="match status" value="1"/>
</dbReference>
<evidence type="ECO:0000256" key="4">
    <source>
        <dbReference type="ARBA" id="ARBA00023015"/>
    </source>
</evidence>
<dbReference type="InterPro" id="IPR011006">
    <property type="entry name" value="CheY-like_superfamily"/>
</dbReference>
<dbReference type="Pfam" id="PF12833">
    <property type="entry name" value="HTH_18"/>
    <property type="match status" value="1"/>
</dbReference>
<dbReference type="GO" id="GO:0000155">
    <property type="term" value="F:phosphorelay sensor kinase activity"/>
    <property type="evidence" value="ECO:0007669"/>
    <property type="project" value="TreeGrafter"/>
</dbReference>
<dbReference type="GO" id="GO:0043565">
    <property type="term" value="F:sequence-specific DNA binding"/>
    <property type="evidence" value="ECO:0007669"/>
    <property type="project" value="InterPro"/>
</dbReference>
<keyword evidence="11" id="KW-0418">Kinase</keyword>
<comment type="caution">
    <text evidence="11">The sequence shown here is derived from an EMBL/GenBank/DDBJ whole genome shotgun (WGS) entry which is preliminary data.</text>
</comment>
<proteinExistence type="predicted"/>
<organism evidence="11 12">
    <name type="scientific">Candidatus Ordinivivax streblomastigis</name>
    <dbReference type="NCBI Taxonomy" id="2540710"/>
    <lineage>
        <taxon>Bacteria</taxon>
        <taxon>Pseudomonadati</taxon>
        <taxon>Bacteroidota</taxon>
        <taxon>Bacteroidia</taxon>
        <taxon>Bacteroidales</taxon>
        <taxon>Candidatus Ordinivivax</taxon>
    </lineage>
</organism>
<dbReference type="PANTHER" id="PTHR43547">
    <property type="entry name" value="TWO-COMPONENT HISTIDINE KINASE"/>
    <property type="match status" value="1"/>
</dbReference>
<dbReference type="AlphaFoldDB" id="A0A5M8P379"/>
<dbReference type="InterPro" id="IPR001789">
    <property type="entry name" value="Sig_transdc_resp-reg_receiver"/>
</dbReference>
<dbReference type="SMART" id="SM00387">
    <property type="entry name" value="HATPase_c"/>
    <property type="match status" value="1"/>
</dbReference>
<dbReference type="InterPro" id="IPR036890">
    <property type="entry name" value="HATPase_C_sf"/>
</dbReference>
<dbReference type="SUPFAM" id="SSF55874">
    <property type="entry name" value="ATPase domain of HSP90 chaperone/DNA topoisomerase II/histidine kinase"/>
    <property type="match status" value="1"/>
</dbReference>
<name>A0A5M8P379_9BACT</name>
<dbReference type="InterPro" id="IPR018062">
    <property type="entry name" value="HTH_AraC-typ_CS"/>
</dbReference>
<dbReference type="Proteomes" id="UP000324575">
    <property type="component" value="Unassembled WGS sequence"/>
</dbReference>
<dbReference type="PANTHER" id="PTHR43547:SF2">
    <property type="entry name" value="HYBRID SIGNAL TRANSDUCTION HISTIDINE KINASE C"/>
    <property type="match status" value="1"/>
</dbReference>
<feature type="domain" description="Histidine kinase" evidence="9">
    <location>
        <begin position="1"/>
        <end position="121"/>
    </location>
</feature>
<dbReference type="FunFam" id="3.40.50.2300:FF:000138">
    <property type="entry name" value="Two-component system sensor histidine kinase/response regulator"/>
    <property type="match status" value="1"/>
</dbReference>
<dbReference type="CDD" id="cd17574">
    <property type="entry name" value="REC_OmpR"/>
    <property type="match status" value="1"/>
</dbReference>
<dbReference type="EMBL" id="SNRX01000004">
    <property type="protein sequence ID" value="KAA6302935.1"/>
    <property type="molecule type" value="Genomic_DNA"/>
</dbReference>
<feature type="domain" description="HTH araC/xylS-type" evidence="8">
    <location>
        <begin position="312"/>
        <end position="411"/>
    </location>
</feature>
<dbReference type="InterPro" id="IPR004358">
    <property type="entry name" value="Sig_transdc_His_kin-like_C"/>
</dbReference>
<keyword evidence="3 7" id="KW-0597">Phosphoprotein</keyword>
<dbReference type="Pfam" id="PF00072">
    <property type="entry name" value="Response_reg"/>
    <property type="match status" value="1"/>
</dbReference>
<evidence type="ECO:0000259" key="10">
    <source>
        <dbReference type="PROSITE" id="PS50110"/>
    </source>
</evidence>
<dbReference type="GO" id="GO:0003700">
    <property type="term" value="F:DNA-binding transcription factor activity"/>
    <property type="evidence" value="ECO:0007669"/>
    <property type="project" value="InterPro"/>
</dbReference>
<dbReference type="Pfam" id="PF02518">
    <property type="entry name" value="HATPase_c"/>
    <property type="match status" value="1"/>
</dbReference>
<evidence type="ECO:0000313" key="11">
    <source>
        <dbReference type="EMBL" id="KAA6302935.1"/>
    </source>
</evidence>
<dbReference type="SMART" id="SM00448">
    <property type="entry name" value="REC"/>
    <property type="match status" value="1"/>
</dbReference>